<feature type="region of interest" description="Disordered" evidence="1">
    <location>
        <begin position="82"/>
        <end position="135"/>
    </location>
</feature>
<dbReference type="EMBL" id="KB320830">
    <property type="protein sequence ID" value="ELW62312.1"/>
    <property type="molecule type" value="Genomic_DNA"/>
</dbReference>
<reference evidence="5" key="1">
    <citation type="submission" date="2012-07" db="EMBL/GenBank/DDBJ databases">
        <title>Genome of the Chinese tree shrew, a rising model animal genetically related to primates.</title>
        <authorList>
            <person name="Zhang G."/>
            <person name="Fan Y."/>
            <person name="Yao Y."/>
            <person name="Huang Z."/>
        </authorList>
    </citation>
    <scope>NUCLEOTIDE SEQUENCE [LARGE SCALE GENOMIC DNA]</scope>
</reference>
<dbReference type="Pfam" id="PF25121">
    <property type="entry name" value="RRM_ESF1"/>
    <property type="match status" value="1"/>
</dbReference>
<protein>
    <submittedName>
        <fullName evidence="4">ESF1 like protein</fullName>
    </submittedName>
</protein>
<evidence type="ECO:0000259" key="2">
    <source>
        <dbReference type="Pfam" id="PF25062"/>
    </source>
</evidence>
<dbReference type="PANTHER" id="PTHR12202:SF0">
    <property type="entry name" value="ESF1 HOMOLOG"/>
    <property type="match status" value="1"/>
</dbReference>
<gene>
    <name evidence="4" type="ORF">TREES_T100003175</name>
</gene>
<dbReference type="InterPro" id="IPR039754">
    <property type="entry name" value="Esf1"/>
</dbReference>
<evidence type="ECO:0000259" key="3">
    <source>
        <dbReference type="Pfam" id="PF25121"/>
    </source>
</evidence>
<organism evidence="4 5">
    <name type="scientific">Tupaia chinensis</name>
    <name type="common">Chinese tree shrew</name>
    <name type="synonym">Tupaia belangeri chinensis</name>
    <dbReference type="NCBI Taxonomy" id="246437"/>
    <lineage>
        <taxon>Eukaryota</taxon>
        <taxon>Metazoa</taxon>
        <taxon>Chordata</taxon>
        <taxon>Craniata</taxon>
        <taxon>Vertebrata</taxon>
        <taxon>Euteleostomi</taxon>
        <taxon>Mammalia</taxon>
        <taxon>Eutheria</taxon>
        <taxon>Euarchontoglires</taxon>
        <taxon>Scandentia</taxon>
        <taxon>Tupaiidae</taxon>
        <taxon>Tupaia</taxon>
    </lineage>
</organism>
<dbReference type="AlphaFoldDB" id="L9KME1"/>
<evidence type="ECO:0000313" key="5">
    <source>
        <dbReference type="Proteomes" id="UP000011518"/>
    </source>
</evidence>
<dbReference type="InterPro" id="IPR056750">
    <property type="entry name" value="RRM_ESF1"/>
</dbReference>
<reference evidence="5" key="2">
    <citation type="journal article" date="2013" name="Nat. Commun.">
        <title>Genome of the Chinese tree shrew.</title>
        <authorList>
            <person name="Fan Y."/>
            <person name="Huang Z.Y."/>
            <person name="Cao C.C."/>
            <person name="Chen C.S."/>
            <person name="Chen Y.X."/>
            <person name="Fan D.D."/>
            <person name="He J."/>
            <person name="Hou H.L."/>
            <person name="Hu L."/>
            <person name="Hu X.T."/>
            <person name="Jiang X.T."/>
            <person name="Lai R."/>
            <person name="Lang Y.S."/>
            <person name="Liang B."/>
            <person name="Liao S.G."/>
            <person name="Mu D."/>
            <person name="Ma Y.Y."/>
            <person name="Niu Y.Y."/>
            <person name="Sun X.Q."/>
            <person name="Xia J.Q."/>
            <person name="Xiao J."/>
            <person name="Xiong Z.Q."/>
            <person name="Xu L."/>
            <person name="Yang L."/>
            <person name="Zhang Y."/>
            <person name="Zhao W."/>
            <person name="Zhao X.D."/>
            <person name="Zheng Y.T."/>
            <person name="Zhou J.M."/>
            <person name="Zhu Y.B."/>
            <person name="Zhang G.J."/>
            <person name="Wang J."/>
            <person name="Yao Y.G."/>
        </authorList>
    </citation>
    <scope>NUCLEOTIDE SEQUENCE [LARGE SCALE GENOMIC DNA]</scope>
</reference>
<dbReference type="PANTHER" id="PTHR12202">
    <property type="entry name" value="ESF1 HOMOLOG"/>
    <property type="match status" value="1"/>
</dbReference>
<evidence type="ECO:0000256" key="1">
    <source>
        <dbReference type="SAM" id="MobiDB-lite"/>
    </source>
</evidence>
<dbReference type="InParanoid" id="L9KME1"/>
<accession>L9KME1</accession>
<dbReference type="GO" id="GO:0003723">
    <property type="term" value="F:RNA binding"/>
    <property type="evidence" value="ECO:0007669"/>
    <property type="project" value="TreeGrafter"/>
</dbReference>
<dbReference type="GO" id="GO:0006364">
    <property type="term" value="P:rRNA processing"/>
    <property type="evidence" value="ECO:0007669"/>
    <property type="project" value="InterPro"/>
</dbReference>
<dbReference type="InterPro" id="IPR056833">
    <property type="entry name" value="ARM_TT21_N"/>
</dbReference>
<keyword evidence="5" id="KW-1185">Reference proteome</keyword>
<dbReference type="Pfam" id="PF25062">
    <property type="entry name" value="ARM_TT21_N"/>
    <property type="match status" value="1"/>
</dbReference>
<dbReference type="Proteomes" id="UP000011518">
    <property type="component" value="Unassembled WGS sequence"/>
</dbReference>
<feature type="domain" description="Tetratricopeptide repeat protein 21A/21B N-terminal ARM repeat" evidence="2">
    <location>
        <begin position="10"/>
        <end position="91"/>
    </location>
</feature>
<proteinExistence type="predicted"/>
<evidence type="ECO:0000313" key="4">
    <source>
        <dbReference type="EMBL" id="ELW62312.1"/>
    </source>
</evidence>
<feature type="domain" description="ESF1 RRM" evidence="3">
    <location>
        <begin position="161"/>
        <end position="225"/>
    </location>
</feature>
<name>L9KME1_TUPCH</name>
<feature type="compositionally biased region" description="Acidic residues" evidence="1">
    <location>
        <begin position="88"/>
        <end position="112"/>
    </location>
</feature>
<sequence length="230" mass="26041">MDSEGLKTLINYYCQERYFHHVLLVASEGIRRYGSDPVFRFYHAYAVLMEGKTQEALRELEAIKNKQEVSLCSLIALIHAHKMSPNPGEDDEEEEEGDEDSEDIEEEGESDSGPDLARGKGNVETSSENEDDMTDLLPEESGFEHAWRELDKDAPQADAITYQLAVCNMDWDRLKAKDLLALFNSFKPKGDVVFSVNIYPSGFGKKRMKEEQIQGPIKLLSIPEDASEKD</sequence>
<dbReference type="STRING" id="246437.L9KME1"/>